<dbReference type="AlphaFoldDB" id="A0A556B0S9"/>
<gene>
    <name evidence="2" type="ORF">FOZ76_03250</name>
</gene>
<keyword evidence="2" id="KW-0378">Hydrolase</keyword>
<dbReference type="PANTHER" id="PTHR43798:SF5">
    <property type="entry name" value="MONOACYLGLYCEROL LIPASE ABHD6"/>
    <property type="match status" value="1"/>
</dbReference>
<dbReference type="GO" id="GO:0016020">
    <property type="term" value="C:membrane"/>
    <property type="evidence" value="ECO:0007669"/>
    <property type="project" value="TreeGrafter"/>
</dbReference>
<dbReference type="GO" id="GO:0046464">
    <property type="term" value="P:acylglycerol catabolic process"/>
    <property type="evidence" value="ECO:0007669"/>
    <property type="project" value="TreeGrafter"/>
</dbReference>
<dbReference type="Proteomes" id="UP000318405">
    <property type="component" value="Unassembled WGS sequence"/>
</dbReference>
<dbReference type="OrthoDB" id="2086224at2"/>
<dbReference type="RefSeq" id="WP_143946690.1">
    <property type="nucleotide sequence ID" value="NZ_BAABMB010000004.1"/>
</dbReference>
<dbReference type="Gene3D" id="3.40.50.1820">
    <property type="entry name" value="alpha/beta hydrolase"/>
    <property type="match status" value="1"/>
</dbReference>
<dbReference type="EMBL" id="VLTJ01000005">
    <property type="protein sequence ID" value="TSH98375.1"/>
    <property type="molecule type" value="Genomic_DNA"/>
</dbReference>
<reference evidence="2 3" key="1">
    <citation type="submission" date="2019-07" db="EMBL/GenBank/DDBJ databases">
        <title>Qingshengfaniella alkalisoli gen. nov., sp. nov., isolated from saline soil.</title>
        <authorList>
            <person name="Xu L."/>
            <person name="Huang X.-X."/>
            <person name="Sun J.-Q."/>
        </authorList>
    </citation>
    <scope>NUCLEOTIDE SEQUENCE [LARGE SCALE GENOMIC DNA]</scope>
    <source>
        <strain evidence="2 3">DSM 27279</strain>
    </source>
</reference>
<organism evidence="2 3">
    <name type="scientific">Verticiella sediminum</name>
    <dbReference type="NCBI Taxonomy" id="1247510"/>
    <lineage>
        <taxon>Bacteria</taxon>
        <taxon>Pseudomonadati</taxon>
        <taxon>Pseudomonadota</taxon>
        <taxon>Betaproteobacteria</taxon>
        <taxon>Burkholderiales</taxon>
        <taxon>Alcaligenaceae</taxon>
        <taxon>Verticiella</taxon>
    </lineage>
</organism>
<dbReference type="SUPFAM" id="SSF53474">
    <property type="entry name" value="alpha/beta-Hydrolases"/>
    <property type="match status" value="1"/>
</dbReference>
<evidence type="ECO:0000259" key="1">
    <source>
        <dbReference type="Pfam" id="PF00561"/>
    </source>
</evidence>
<evidence type="ECO:0000313" key="3">
    <source>
        <dbReference type="Proteomes" id="UP000318405"/>
    </source>
</evidence>
<name>A0A556B0S9_9BURK</name>
<sequence length="233" mass="25324">MSKPCLLLLPGMLNTETAWSRVTPLLRDVADIRIADFTTQDSIEAMARSAWALAEGYDKVAIAGFSMGGFVAAEMLAQQPARVGRLAFIDTSVRTESPKQAAIREKAIAAASQDFEGTIVAGGGNNLHPDHRADAVLIGLVRGMARQVGLDAFVRQSRALMQRKDYRQLLAGVTMPVSILCGKSDEMTPPRLSEEMAELVPGSRLEWIEPAAHMTLLEQPGQVAEALKRWLAR</sequence>
<proteinExistence type="predicted"/>
<accession>A0A556B0S9</accession>
<evidence type="ECO:0000313" key="2">
    <source>
        <dbReference type="EMBL" id="TSH98375.1"/>
    </source>
</evidence>
<feature type="domain" description="AB hydrolase-1" evidence="1">
    <location>
        <begin position="37"/>
        <end position="220"/>
    </location>
</feature>
<comment type="caution">
    <text evidence="2">The sequence shown here is derived from an EMBL/GenBank/DDBJ whole genome shotgun (WGS) entry which is preliminary data.</text>
</comment>
<dbReference type="PANTHER" id="PTHR43798">
    <property type="entry name" value="MONOACYLGLYCEROL LIPASE"/>
    <property type="match status" value="1"/>
</dbReference>
<keyword evidence="3" id="KW-1185">Reference proteome</keyword>
<protein>
    <submittedName>
        <fullName evidence="2">Alpha/beta hydrolase</fullName>
    </submittedName>
</protein>
<dbReference type="InterPro" id="IPR000073">
    <property type="entry name" value="AB_hydrolase_1"/>
</dbReference>
<dbReference type="GO" id="GO:0047372">
    <property type="term" value="F:monoacylglycerol lipase activity"/>
    <property type="evidence" value="ECO:0007669"/>
    <property type="project" value="TreeGrafter"/>
</dbReference>
<dbReference type="InterPro" id="IPR050266">
    <property type="entry name" value="AB_hydrolase_sf"/>
</dbReference>
<dbReference type="InterPro" id="IPR029058">
    <property type="entry name" value="AB_hydrolase_fold"/>
</dbReference>
<dbReference type="Pfam" id="PF00561">
    <property type="entry name" value="Abhydrolase_1"/>
    <property type="match status" value="1"/>
</dbReference>